<evidence type="ECO:0000256" key="4">
    <source>
        <dbReference type="ARBA" id="ARBA00012574"/>
    </source>
</evidence>
<feature type="domain" description="Aminopeptidase P N-terminal" evidence="9">
    <location>
        <begin position="1"/>
        <end position="134"/>
    </location>
</feature>
<accession>A0ABT5LBR9</accession>
<dbReference type="RefSeq" id="WP_273585313.1">
    <property type="nucleotide sequence ID" value="NZ_JANHJP010000005.1"/>
</dbReference>
<keyword evidence="10" id="KW-0031">Aminopeptidase</keyword>
<keyword evidence="6" id="KW-0378">Hydrolase</keyword>
<dbReference type="EMBL" id="JANHJP010000005">
    <property type="protein sequence ID" value="MDC9032102.1"/>
    <property type="molecule type" value="Genomic_DNA"/>
</dbReference>
<comment type="caution">
    <text evidence="10">The sequence shown here is derived from an EMBL/GenBank/DDBJ whole genome shotgun (WGS) entry which is preliminary data.</text>
</comment>
<dbReference type="Pfam" id="PF05195">
    <property type="entry name" value="AMP_N"/>
    <property type="match status" value="1"/>
</dbReference>
<sequence length="418" mass="48540">MLSFSSDKRSLLFSRMKKGSIALLFSNPSNFSIDLKFKLNKNFYYLTGIEDDNVVLLLVKSQYGHEESFLFLKSNDVLKNKWDGETLTFKKASELSSIPLLNCLDINNLDSFLVRLLNTSRISKYGFIENFYLDLSKESLNEFSNLSLIKANWLSKNYPYIKIYDLCSFLIDMRIIKDEREIYLIKKAIEVQTEALKEITQIVKPGIYEYQLSAYYNYFLAQRNLRSSFNNIIASGRNATILHYNKQQDKIKANDLILLDLGVNYNNYASDISICLPGSGKFTSQQKVIYNIVLDTNRKIIEWIKPGYTFADMNAYGKDILTKFLQEHNLLKENDKIEKYCYHGLGHYLGLDVHDVGNMNEPIPHNSVITIEPGLYFEEFNLGIRIEDDILIRDDGNINLTEHIPRKIEDIEFLMIKK</sequence>
<comment type="similarity">
    <text evidence="3 8">Belongs to the peptidase M24B family.</text>
</comment>
<dbReference type="InterPro" id="IPR007865">
    <property type="entry name" value="Aminopep_P_N"/>
</dbReference>
<dbReference type="InterPro" id="IPR052433">
    <property type="entry name" value="X-Pro_dipept-like"/>
</dbReference>
<gene>
    <name evidence="10" type="ORF">M8044_000324</name>
</gene>
<dbReference type="Proteomes" id="UP001221763">
    <property type="component" value="Unassembled WGS sequence"/>
</dbReference>
<comment type="catalytic activity">
    <reaction evidence="1">
        <text>Release of any N-terminal amino acid, including proline, that is linked to proline, even from a dipeptide or tripeptide.</text>
        <dbReference type="EC" id="3.4.11.9"/>
    </reaction>
</comment>
<keyword evidence="7" id="KW-0464">Manganese</keyword>
<dbReference type="PANTHER" id="PTHR43226:SF4">
    <property type="entry name" value="XAA-PRO AMINOPEPTIDASE 3"/>
    <property type="match status" value="1"/>
</dbReference>
<evidence type="ECO:0000256" key="8">
    <source>
        <dbReference type="RuleBase" id="RU000590"/>
    </source>
</evidence>
<evidence type="ECO:0000256" key="2">
    <source>
        <dbReference type="ARBA" id="ARBA00001936"/>
    </source>
</evidence>
<dbReference type="Gene3D" id="3.90.230.10">
    <property type="entry name" value="Creatinase/methionine aminopeptidase superfamily"/>
    <property type="match status" value="1"/>
</dbReference>
<dbReference type="InterPro" id="IPR000994">
    <property type="entry name" value="Pept_M24"/>
</dbReference>
<evidence type="ECO:0000256" key="6">
    <source>
        <dbReference type="ARBA" id="ARBA00022801"/>
    </source>
</evidence>
<dbReference type="PANTHER" id="PTHR43226">
    <property type="entry name" value="XAA-PRO AMINOPEPTIDASE 3"/>
    <property type="match status" value="1"/>
</dbReference>
<evidence type="ECO:0000313" key="10">
    <source>
        <dbReference type="EMBL" id="MDC9032102.1"/>
    </source>
</evidence>
<keyword evidence="5 8" id="KW-0479">Metal-binding</keyword>
<reference evidence="10 11" key="1">
    <citation type="journal article" date="2023" name="Plant">
        <title>Draft Genome Sequence Resource of CBPPT1, a 'Candidatus Phytoplasma trifolii'-Related Strain Associated with Potato Purple Top Disease in the Columbia Basin, U.S.A.</title>
        <authorList>
            <person name="Wei W."/>
            <person name="Shao J."/>
            <person name="Bottner-Parker K.D."/>
            <person name="Zhao Y."/>
        </authorList>
    </citation>
    <scope>NUCLEOTIDE SEQUENCE [LARGE SCALE GENOMIC DNA]</scope>
    <source>
        <strain evidence="10 11">CBPPT1</strain>
    </source>
</reference>
<dbReference type="PROSITE" id="PS00491">
    <property type="entry name" value="PROLINE_PEPTIDASE"/>
    <property type="match status" value="1"/>
</dbReference>
<dbReference type="InterPro" id="IPR001131">
    <property type="entry name" value="Peptidase_M24B_aminopep-P_CS"/>
</dbReference>
<evidence type="ECO:0000256" key="5">
    <source>
        <dbReference type="ARBA" id="ARBA00022723"/>
    </source>
</evidence>
<dbReference type="SUPFAM" id="SSF55920">
    <property type="entry name" value="Creatinase/aminopeptidase"/>
    <property type="match status" value="1"/>
</dbReference>
<evidence type="ECO:0000313" key="11">
    <source>
        <dbReference type="Proteomes" id="UP001221763"/>
    </source>
</evidence>
<dbReference type="GO" id="GO:0004177">
    <property type="term" value="F:aminopeptidase activity"/>
    <property type="evidence" value="ECO:0007669"/>
    <property type="project" value="UniProtKB-KW"/>
</dbReference>
<dbReference type="SMART" id="SM01011">
    <property type="entry name" value="AMP_N"/>
    <property type="match status" value="1"/>
</dbReference>
<evidence type="ECO:0000256" key="1">
    <source>
        <dbReference type="ARBA" id="ARBA00001424"/>
    </source>
</evidence>
<evidence type="ECO:0000256" key="3">
    <source>
        <dbReference type="ARBA" id="ARBA00008766"/>
    </source>
</evidence>
<dbReference type="InterPro" id="IPR036005">
    <property type="entry name" value="Creatinase/aminopeptidase-like"/>
</dbReference>
<evidence type="ECO:0000256" key="7">
    <source>
        <dbReference type="ARBA" id="ARBA00023211"/>
    </source>
</evidence>
<organism evidence="10 11">
    <name type="scientific">Columbia Basin potato purple top phytoplasma</name>
    <dbReference type="NCBI Taxonomy" id="307134"/>
    <lineage>
        <taxon>Bacteria</taxon>
        <taxon>Bacillati</taxon>
        <taxon>Mycoplasmatota</taxon>
        <taxon>Mollicutes</taxon>
        <taxon>Acholeplasmatales</taxon>
        <taxon>Acholeplasmataceae</taxon>
        <taxon>Candidatus Phytoplasma</taxon>
        <taxon>16SrVI (Clover proliferation group)</taxon>
    </lineage>
</organism>
<dbReference type="SUPFAM" id="SSF53092">
    <property type="entry name" value="Creatinase/prolidase N-terminal domain"/>
    <property type="match status" value="1"/>
</dbReference>
<keyword evidence="10" id="KW-0645">Protease</keyword>
<dbReference type="Pfam" id="PF00557">
    <property type="entry name" value="Peptidase_M24"/>
    <property type="match status" value="1"/>
</dbReference>
<name>A0ABT5LBR9_9MOLU</name>
<dbReference type="InterPro" id="IPR029149">
    <property type="entry name" value="Creatin/AminoP/Spt16_N"/>
</dbReference>
<proteinExistence type="inferred from homology"/>
<comment type="cofactor">
    <cofactor evidence="2">
        <name>Mn(2+)</name>
        <dbReference type="ChEBI" id="CHEBI:29035"/>
    </cofactor>
</comment>
<dbReference type="Gene3D" id="3.40.350.10">
    <property type="entry name" value="Creatinase/prolidase N-terminal domain"/>
    <property type="match status" value="1"/>
</dbReference>
<protein>
    <recommendedName>
        <fullName evidence="4">Xaa-Pro aminopeptidase</fullName>
        <ecNumber evidence="4">3.4.11.9</ecNumber>
    </recommendedName>
</protein>
<dbReference type="EC" id="3.4.11.9" evidence="4"/>
<keyword evidence="11" id="KW-1185">Reference proteome</keyword>
<evidence type="ECO:0000259" key="9">
    <source>
        <dbReference type="SMART" id="SM01011"/>
    </source>
</evidence>